<proteinExistence type="predicted"/>
<dbReference type="RefSeq" id="WP_272444760.1">
    <property type="nucleotide sequence ID" value="NZ_JAMQKC010000001.1"/>
</dbReference>
<gene>
    <name evidence="1" type="ORF">NC799_02640</name>
</gene>
<organism evidence="1 2">
    <name type="scientific">Aquibacillus salsiterrae</name>
    <dbReference type="NCBI Taxonomy" id="2950439"/>
    <lineage>
        <taxon>Bacteria</taxon>
        <taxon>Bacillati</taxon>
        <taxon>Bacillota</taxon>
        <taxon>Bacilli</taxon>
        <taxon>Bacillales</taxon>
        <taxon>Bacillaceae</taxon>
        <taxon>Aquibacillus</taxon>
    </lineage>
</organism>
<evidence type="ECO:0000313" key="1">
    <source>
        <dbReference type="EMBL" id="MDC3415807.1"/>
    </source>
</evidence>
<sequence length="298" mass="35953">MAQLIKLEDYISRYEKDIYHYPAKFIRLKKDKWKKVEQEWEVQSENSNNKTDKEKEIDDQVKKWKFFLKRKEVVSKLTSEGERNLPLTKKELKIQYLNNLLPFQLNWASTTVNEMSFLDRHYFDDLKLKYLLQRFPDTYLLLYYPVFQLKNQPMDGEIILVSPIEIEIIKFVEIESTITIITSDDRTWSVKKNNSHKTLLSPLVSLNRTEQVIQSILKKYKIEFPIRKVVLSRTNEIEYNLEPYHTRIIGRKEHEQWLNDKRKLIAPIKHQQLKVCDLLLKHCFTNAFQRPEWDEEGD</sequence>
<evidence type="ECO:0000313" key="2">
    <source>
        <dbReference type="Proteomes" id="UP001145069"/>
    </source>
</evidence>
<protein>
    <submittedName>
        <fullName evidence="1">NERD domain-containing protein</fullName>
    </submittedName>
</protein>
<comment type="caution">
    <text evidence="1">The sequence shown here is derived from an EMBL/GenBank/DDBJ whole genome shotgun (WGS) entry which is preliminary data.</text>
</comment>
<dbReference type="Proteomes" id="UP001145069">
    <property type="component" value="Unassembled WGS sequence"/>
</dbReference>
<name>A0A9X4ADQ6_9BACI</name>
<dbReference type="AlphaFoldDB" id="A0A9X4ADQ6"/>
<keyword evidence="2" id="KW-1185">Reference proteome</keyword>
<reference evidence="1" key="1">
    <citation type="submission" date="2022-06" db="EMBL/GenBank/DDBJ databases">
        <title>Aquibacillus sp. a new bacterium isolated from soil saline samples.</title>
        <authorList>
            <person name="Galisteo C."/>
            <person name="De La Haba R."/>
            <person name="Sanchez-Porro C."/>
            <person name="Ventosa A."/>
        </authorList>
    </citation>
    <scope>NUCLEOTIDE SEQUENCE</scope>
    <source>
        <strain evidence="1">3ASR75-54</strain>
    </source>
</reference>
<dbReference type="EMBL" id="JAMQKC010000001">
    <property type="protein sequence ID" value="MDC3415807.1"/>
    <property type="molecule type" value="Genomic_DNA"/>
</dbReference>
<accession>A0A9X4ADQ6</accession>